<dbReference type="Proteomes" id="UP000036987">
    <property type="component" value="Unassembled WGS sequence"/>
</dbReference>
<evidence type="ECO:0000313" key="3">
    <source>
        <dbReference type="Proteomes" id="UP000036987"/>
    </source>
</evidence>
<sequence>MENLVEAVATSYDDLLQASAMVFEARIQSKGQKTQQLDSALENLKDKTELFRVSCDRAEELVESMKQRIGSQSLVDEATGISHPTVENEDGSRSIPPISAVRLEQMSKAVRWLVIELQQHGGGSSGSGGGGGGFSGGATQIQPERSPEV</sequence>
<feature type="compositionally biased region" description="Gly residues" evidence="1">
    <location>
        <begin position="121"/>
        <end position="136"/>
    </location>
</feature>
<comment type="caution">
    <text evidence="2">The sequence shown here is derived from an EMBL/GenBank/DDBJ whole genome shotgun (WGS) entry which is preliminary data.</text>
</comment>
<accession>A0A0K9PRE9</accession>
<dbReference type="GO" id="GO:0009631">
    <property type="term" value="P:cold acclimation"/>
    <property type="evidence" value="ECO:0007669"/>
    <property type="project" value="InterPro"/>
</dbReference>
<evidence type="ECO:0000313" key="2">
    <source>
        <dbReference type="EMBL" id="KMZ71539.1"/>
    </source>
</evidence>
<dbReference type="OMA" id="ENFKQHW"/>
<gene>
    <name evidence="2" type="ORF">ZOSMA_17G00950</name>
</gene>
<dbReference type="GO" id="GO:0006355">
    <property type="term" value="P:regulation of DNA-templated transcription"/>
    <property type="evidence" value="ECO:0007669"/>
    <property type="project" value="InterPro"/>
</dbReference>
<proteinExistence type="predicted"/>
<protein>
    <submittedName>
        <fullName evidence="2">Uncharacterized protein</fullName>
    </submittedName>
</protein>
<dbReference type="GO" id="GO:0010150">
    <property type="term" value="P:leaf senescence"/>
    <property type="evidence" value="ECO:0007669"/>
    <property type="project" value="InterPro"/>
</dbReference>
<dbReference type="STRING" id="29655.A0A0K9PRE9"/>
<dbReference type="PANTHER" id="PTHR35989:SF1">
    <property type="entry name" value="MEDIATOR OF RNA POLYMERASE II TRANSCRIPTION SUBUNIT 32"/>
    <property type="match status" value="1"/>
</dbReference>
<evidence type="ECO:0000256" key="1">
    <source>
        <dbReference type="SAM" id="MobiDB-lite"/>
    </source>
</evidence>
<organism evidence="2 3">
    <name type="scientific">Zostera marina</name>
    <name type="common">Eelgrass</name>
    <dbReference type="NCBI Taxonomy" id="29655"/>
    <lineage>
        <taxon>Eukaryota</taxon>
        <taxon>Viridiplantae</taxon>
        <taxon>Streptophyta</taxon>
        <taxon>Embryophyta</taxon>
        <taxon>Tracheophyta</taxon>
        <taxon>Spermatophyta</taxon>
        <taxon>Magnoliopsida</taxon>
        <taxon>Liliopsida</taxon>
        <taxon>Zosteraceae</taxon>
        <taxon>Zostera</taxon>
    </lineage>
</organism>
<feature type="region of interest" description="Disordered" evidence="1">
    <location>
        <begin position="73"/>
        <end position="94"/>
    </location>
</feature>
<reference evidence="3" key="1">
    <citation type="journal article" date="2016" name="Nature">
        <title>The genome of the seagrass Zostera marina reveals angiosperm adaptation to the sea.</title>
        <authorList>
            <person name="Olsen J.L."/>
            <person name="Rouze P."/>
            <person name="Verhelst B."/>
            <person name="Lin Y.-C."/>
            <person name="Bayer T."/>
            <person name="Collen J."/>
            <person name="Dattolo E."/>
            <person name="De Paoli E."/>
            <person name="Dittami S."/>
            <person name="Maumus F."/>
            <person name="Michel G."/>
            <person name="Kersting A."/>
            <person name="Lauritano C."/>
            <person name="Lohaus R."/>
            <person name="Toepel M."/>
            <person name="Tonon T."/>
            <person name="Vanneste K."/>
            <person name="Amirebrahimi M."/>
            <person name="Brakel J."/>
            <person name="Bostroem C."/>
            <person name="Chovatia M."/>
            <person name="Grimwood J."/>
            <person name="Jenkins J.W."/>
            <person name="Jueterbock A."/>
            <person name="Mraz A."/>
            <person name="Stam W.T."/>
            <person name="Tice H."/>
            <person name="Bornberg-Bauer E."/>
            <person name="Green P.J."/>
            <person name="Pearson G.A."/>
            <person name="Procaccini G."/>
            <person name="Duarte C.M."/>
            <person name="Schmutz J."/>
            <person name="Reusch T.B.H."/>
            <person name="Van de Peer Y."/>
        </authorList>
    </citation>
    <scope>NUCLEOTIDE SEQUENCE [LARGE SCALE GENOMIC DNA]</scope>
    <source>
        <strain evidence="3">cv. Finnish</strain>
    </source>
</reference>
<keyword evidence="3" id="KW-1185">Reference proteome</keyword>
<dbReference type="AlphaFoldDB" id="A0A0K9PRE9"/>
<dbReference type="GO" id="GO:0016592">
    <property type="term" value="C:mediator complex"/>
    <property type="evidence" value="ECO:0007669"/>
    <property type="project" value="InterPro"/>
</dbReference>
<name>A0A0K9PRE9_ZOSMR</name>
<dbReference type="EMBL" id="LFYR01000671">
    <property type="protein sequence ID" value="KMZ71539.1"/>
    <property type="molecule type" value="Genomic_DNA"/>
</dbReference>
<dbReference type="InterPro" id="IPR033244">
    <property type="entry name" value="MED32"/>
</dbReference>
<feature type="region of interest" description="Disordered" evidence="1">
    <location>
        <begin position="121"/>
        <end position="149"/>
    </location>
</feature>
<dbReference type="GO" id="GO:0048364">
    <property type="term" value="P:root development"/>
    <property type="evidence" value="ECO:0007669"/>
    <property type="project" value="InterPro"/>
</dbReference>
<dbReference type="OrthoDB" id="782223at2759"/>
<dbReference type="PANTHER" id="PTHR35989">
    <property type="entry name" value="MEDIATOR OF RNA POLYMERASE II TRANSCRIPTION SUBUNIT 32"/>
    <property type="match status" value="1"/>
</dbReference>